<evidence type="ECO:0000256" key="6">
    <source>
        <dbReference type="ARBA" id="ARBA00022989"/>
    </source>
</evidence>
<keyword evidence="3" id="KW-0328">Glycosyltransferase</keyword>
<keyword evidence="4" id="KW-0808">Transferase</keyword>
<dbReference type="Proteomes" id="UP000183120">
    <property type="component" value="Unassembled WGS sequence"/>
</dbReference>
<feature type="transmembrane region" description="Helical" evidence="8">
    <location>
        <begin position="178"/>
        <end position="196"/>
    </location>
</feature>
<dbReference type="PANTHER" id="PTHR33908">
    <property type="entry name" value="MANNOSYLTRANSFERASE YKCB-RELATED"/>
    <property type="match status" value="1"/>
</dbReference>
<feature type="transmembrane region" description="Helical" evidence="8">
    <location>
        <begin position="109"/>
        <end position="127"/>
    </location>
</feature>
<feature type="transmembrane region" description="Helical" evidence="8">
    <location>
        <begin position="361"/>
        <end position="382"/>
    </location>
</feature>
<evidence type="ECO:0000313" key="10">
    <source>
        <dbReference type="Proteomes" id="UP000183120"/>
    </source>
</evidence>
<dbReference type="GO" id="GO:0005886">
    <property type="term" value="C:plasma membrane"/>
    <property type="evidence" value="ECO:0007669"/>
    <property type="project" value="UniProtKB-SubCell"/>
</dbReference>
<feature type="transmembrane region" description="Helical" evidence="8">
    <location>
        <begin position="139"/>
        <end position="158"/>
    </location>
</feature>
<keyword evidence="2" id="KW-1003">Cell membrane</keyword>
<evidence type="ECO:0000256" key="7">
    <source>
        <dbReference type="ARBA" id="ARBA00023136"/>
    </source>
</evidence>
<proteinExistence type="predicted"/>
<feature type="transmembrane region" description="Helical" evidence="8">
    <location>
        <begin position="312"/>
        <end position="331"/>
    </location>
</feature>
<dbReference type="GO" id="GO:0016763">
    <property type="term" value="F:pentosyltransferase activity"/>
    <property type="evidence" value="ECO:0007669"/>
    <property type="project" value="TreeGrafter"/>
</dbReference>
<organism evidence="9 10">
    <name type="scientific">Candidatus Gottesmanbacteria bacterium CG1_02_37_22</name>
    <dbReference type="NCBI Taxonomy" id="1805209"/>
    <lineage>
        <taxon>Bacteria</taxon>
        <taxon>Candidatus Gottesmaniibacteriota</taxon>
    </lineage>
</organism>
<evidence type="ECO:0000256" key="3">
    <source>
        <dbReference type="ARBA" id="ARBA00022676"/>
    </source>
</evidence>
<feature type="transmembrane region" description="Helical" evidence="8">
    <location>
        <begin position="86"/>
        <end position="103"/>
    </location>
</feature>
<keyword evidence="7 8" id="KW-0472">Membrane</keyword>
<keyword evidence="6 8" id="KW-1133">Transmembrane helix</keyword>
<evidence type="ECO:0000256" key="8">
    <source>
        <dbReference type="SAM" id="Phobius"/>
    </source>
</evidence>
<dbReference type="PANTHER" id="PTHR33908:SF11">
    <property type="entry name" value="MEMBRANE PROTEIN"/>
    <property type="match status" value="1"/>
</dbReference>
<evidence type="ECO:0008006" key="11">
    <source>
        <dbReference type="Google" id="ProtNLM"/>
    </source>
</evidence>
<comment type="caution">
    <text evidence="9">The sequence shown here is derived from an EMBL/GenBank/DDBJ whole genome shotgun (WGS) entry which is preliminary data.</text>
</comment>
<feature type="transmembrane region" description="Helical" evidence="8">
    <location>
        <begin position="7"/>
        <end position="26"/>
    </location>
</feature>
<feature type="transmembrane region" description="Helical" evidence="8">
    <location>
        <begin position="389"/>
        <end position="407"/>
    </location>
</feature>
<sequence length="599" mass="68659">MKFPHRVTFLFPIFIFIIILAGRIFLSLNRFIDPDEFAHMHWTYLISVGKLPYKDIFIYHVPLFQWIMAPIFFLSQSIMTVYLSRLSIFITLLVLSYLIFSLTRILTKSVYVAILSTLIFAAFPMTLDKTIDIRPDMLMVVFFLSSLLLILKTGNWSNKRLLLTGLLYGLSLLTFPKIIYALPCLIFLLLTALKLSGLKTGESLRSIASIRPKQKNSALIHGLKTVVFCEGGIKSRLSQVVKNFCIFFLGIVIPVFLFVIYLILNNLAFDAFISIWYNSQTITKGIAPFSLILALTPWPLVYISQGGVSFPWITNTLIWIFSVLGLLITFFKNKKLFFLCMFFLLGGLIFIYLFPVPYLQYFVPLSVFVSILAAYFILWLGNITKLKDILLIIISASLLVSFAIQFAPRKNDNNHEQLQVISDVLKISKPDETFFDMVGSYVFRPDGFFICCHHYGEFTDRLKFKVPSLEESLIRNHTKFLVMDRTALLFWQTPEPDLTFLKENYVLSSYPKIYLSGIQYTCENSQCMQHDAENKPVSTLNINTFNIIIPEKYRISTSPPQEKIFIDGKLAKEVITLSAGNHSFSVSPLISSFKIALDR</sequence>
<gene>
    <name evidence="9" type="ORF">AUJ73_01745</name>
</gene>
<name>A0A1J4TS82_9BACT</name>
<protein>
    <recommendedName>
        <fullName evidence="11">Glycosyltransferase RgtA/B/C/D-like domain-containing protein</fullName>
    </recommendedName>
</protein>
<evidence type="ECO:0000256" key="1">
    <source>
        <dbReference type="ARBA" id="ARBA00004651"/>
    </source>
</evidence>
<evidence type="ECO:0000313" key="9">
    <source>
        <dbReference type="EMBL" id="OIO14730.1"/>
    </source>
</evidence>
<keyword evidence="5 8" id="KW-0812">Transmembrane</keyword>
<evidence type="ECO:0000256" key="4">
    <source>
        <dbReference type="ARBA" id="ARBA00022679"/>
    </source>
</evidence>
<feature type="transmembrane region" description="Helical" evidence="8">
    <location>
        <begin position="244"/>
        <end position="264"/>
    </location>
</feature>
<dbReference type="STRING" id="1805209.AUJ73_01745"/>
<dbReference type="AlphaFoldDB" id="A0A1J4TS82"/>
<evidence type="ECO:0000256" key="2">
    <source>
        <dbReference type="ARBA" id="ARBA00022475"/>
    </source>
</evidence>
<dbReference type="GO" id="GO:0009103">
    <property type="term" value="P:lipopolysaccharide biosynthetic process"/>
    <property type="evidence" value="ECO:0007669"/>
    <property type="project" value="UniProtKB-ARBA"/>
</dbReference>
<dbReference type="EMBL" id="MNUY01000027">
    <property type="protein sequence ID" value="OIO14730.1"/>
    <property type="molecule type" value="Genomic_DNA"/>
</dbReference>
<feature type="transmembrane region" description="Helical" evidence="8">
    <location>
        <begin position="336"/>
        <end position="355"/>
    </location>
</feature>
<accession>A0A1J4TS82</accession>
<evidence type="ECO:0000256" key="5">
    <source>
        <dbReference type="ARBA" id="ARBA00022692"/>
    </source>
</evidence>
<comment type="subcellular location">
    <subcellularLocation>
        <location evidence="1">Cell membrane</location>
        <topology evidence="1">Multi-pass membrane protein</topology>
    </subcellularLocation>
</comment>
<reference evidence="9 10" key="1">
    <citation type="journal article" date="2016" name="Environ. Microbiol.">
        <title>Genomic resolution of a cold subsurface aquifer community provides metabolic insights for novel microbes adapted to high CO concentrations.</title>
        <authorList>
            <person name="Probst A.J."/>
            <person name="Castelle C.J."/>
            <person name="Singh A."/>
            <person name="Brown C.T."/>
            <person name="Anantharaman K."/>
            <person name="Sharon I."/>
            <person name="Hug L.A."/>
            <person name="Burstein D."/>
            <person name="Emerson J.B."/>
            <person name="Thomas B.C."/>
            <person name="Banfield J.F."/>
        </authorList>
    </citation>
    <scope>NUCLEOTIDE SEQUENCE [LARGE SCALE GENOMIC DNA]</scope>
    <source>
        <strain evidence="9">CG1_02_37_22</strain>
    </source>
</reference>
<dbReference type="InterPro" id="IPR050297">
    <property type="entry name" value="LipidA_mod_glycosyltrf_83"/>
</dbReference>